<gene>
    <name evidence="2" type="ORF">BGX16_2215</name>
</gene>
<name>A0A2M9A9B0_9BACT</name>
<dbReference type="EMBL" id="PGEX01000001">
    <property type="protein sequence ID" value="PJJ42197.1"/>
    <property type="molecule type" value="Genomic_DNA"/>
</dbReference>
<keyword evidence="3" id="KW-1185">Reference proteome</keyword>
<dbReference type="Proteomes" id="UP000231134">
    <property type="component" value="Unassembled WGS sequence"/>
</dbReference>
<feature type="signal peptide" evidence="1">
    <location>
        <begin position="1"/>
        <end position="34"/>
    </location>
</feature>
<dbReference type="AlphaFoldDB" id="A0A2M9A9B0"/>
<evidence type="ECO:0000256" key="1">
    <source>
        <dbReference type="SAM" id="SignalP"/>
    </source>
</evidence>
<proteinExistence type="predicted"/>
<protein>
    <submittedName>
        <fullName evidence="2">Uncharacterized protein</fullName>
    </submittedName>
</protein>
<dbReference type="OrthoDB" id="9809985at2"/>
<evidence type="ECO:0000313" key="3">
    <source>
        <dbReference type="Proteomes" id="UP000231134"/>
    </source>
</evidence>
<organism evidence="2 3">
    <name type="scientific">Hallerella succinigenes</name>
    <dbReference type="NCBI Taxonomy" id="1896222"/>
    <lineage>
        <taxon>Bacteria</taxon>
        <taxon>Pseudomonadati</taxon>
        <taxon>Fibrobacterota</taxon>
        <taxon>Fibrobacteria</taxon>
        <taxon>Fibrobacterales</taxon>
        <taxon>Fibrobacteraceae</taxon>
        <taxon>Hallerella</taxon>
    </lineage>
</organism>
<accession>A0A2M9A9B0</accession>
<comment type="caution">
    <text evidence="2">The sequence shown here is derived from an EMBL/GenBank/DDBJ whole genome shotgun (WGS) entry which is preliminary data.</text>
</comment>
<dbReference type="PROSITE" id="PS51257">
    <property type="entry name" value="PROKAR_LIPOPROTEIN"/>
    <property type="match status" value="1"/>
</dbReference>
<dbReference type="RefSeq" id="WP_100426076.1">
    <property type="nucleotide sequence ID" value="NZ_JAQXKX010000051.1"/>
</dbReference>
<keyword evidence="1" id="KW-0732">Signal</keyword>
<reference evidence="2 3" key="1">
    <citation type="submission" date="2017-11" db="EMBL/GenBank/DDBJ databases">
        <title>Animal gut microbial communities from fecal samples from Wisconsin, USA.</title>
        <authorList>
            <person name="Neumann A."/>
        </authorList>
    </citation>
    <scope>NUCLEOTIDE SEQUENCE [LARGE SCALE GENOMIC DNA]</scope>
    <source>
        <strain evidence="2 3">UWS3</strain>
    </source>
</reference>
<sequence>MHHKKNITFGAKKLVFVLCTLSLALLSACVGHTAAQTSDAVTYEQTTEQKQLMLEQTYADFIAKVEANVPPESLLVFLTDTSVFFADTLQRYAKEMPAEQVEQLPLGEMLAVLVYRIYDRERAWDPNMNKDYRMLSLLAGKQGVIRRMTNLKLGPFEIKKDRGSVGLATSPKVPVIIFAWDDISWKLNVKATLPLVTKGLESIGMKKEWSTKELALYLLEKEFHYTYTNIRFDDSLFDPYSTF</sequence>
<evidence type="ECO:0000313" key="2">
    <source>
        <dbReference type="EMBL" id="PJJ42197.1"/>
    </source>
</evidence>
<feature type="chain" id="PRO_5014896235" evidence="1">
    <location>
        <begin position="35"/>
        <end position="243"/>
    </location>
</feature>